<dbReference type="GO" id="GO:0033743">
    <property type="term" value="F:peptide-methionine (R)-S-oxide reductase activity"/>
    <property type="evidence" value="ECO:0007669"/>
    <property type="project" value="UniProtKB-EC"/>
</dbReference>
<dbReference type="PANTHER" id="PTHR10173:SF52">
    <property type="entry name" value="METHIONINE-R-SULFOXIDE REDUCTASE B1"/>
    <property type="match status" value="1"/>
</dbReference>
<dbReference type="AlphaFoldDB" id="A0A4V2NLQ6"/>
<dbReference type="EC" id="1.8.4.12" evidence="2"/>
<dbReference type="InterPro" id="IPR028427">
    <property type="entry name" value="Met_Sox_Rdtase_MsrB"/>
</dbReference>
<keyword evidence="3 7" id="KW-0560">Oxidoreductase</keyword>
<evidence type="ECO:0000256" key="3">
    <source>
        <dbReference type="ARBA" id="ARBA00023002"/>
    </source>
</evidence>
<keyword evidence="8" id="KW-1185">Reference proteome</keyword>
<gene>
    <name evidence="7" type="primary">msrB</name>
    <name evidence="7" type="ORF">EZM97_14100</name>
</gene>
<dbReference type="Pfam" id="PF01641">
    <property type="entry name" value="SelR"/>
    <property type="match status" value="1"/>
</dbReference>
<comment type="caution">
    <text evidence="7">The sequence shown here is derived from an EMBL/GenBank/DDBJ whole genome shotgun (WGS) entry which is preliminary data.</text>
</comment>
<evidence type="ECO:0000256" key="2">
    <source>
        <dbReference type="ARBA" id="ARBA00012499"/>
    </source>
</evidence>
<sequence length="178" mass="19382">MPGCRDPARDHRGGPSVSKATPFDLSPPSPLQFDQLTSALTGDERQVLLEHGTESPFCGVLLTEKRAGVYCCRLCGLPLFLAGSKFDSRTGWPSFTSPFNESHLNYVRDTSYGMVRTEIRCARCGSHQGHVFDDGPPPTHQRYCINSVSLEFAAGDESLPDKLGRGAPEGVVWTPAVK</sequence>
<accession>A0A4V2NLQ6</accession>
<dbReference type="PROSITE" id="PS51790">
    <property type="entry name" value="MSRB"/>
    <property type="match status" value="1"/>
</dbReference>
<dbReference type="InterPro" id="IPR002579">
    <property type="entry name" value="Met_Sox_Rdtase_MsrB_dom"/>
</dbReference>
<dbReference type="GO" id="GO:0030091">
    <property type="term" value="P:protein repair"/>
    <property type="evidence" value="ECO:0007669"/>
    <property type="project" value="InterPro"/>
</dbReference>
<evidence type="ECO:0000313" key="8">
    <source>
        <dbReference type="Proteomes" id="UP000291822"/>
    </source>
</evidence>
<dbReference type="PANTHER" id="PTHR10173">
    <property type="entry name" value="METHIONINE SULFOXIDE REDUCTASE"/>
    <property type="match status" value="1"/>
</dbReference>
<dbReference type="Gene3D" id="2.170.150.20">
    <property type="entry name" value="Peptide methionine sulfoxide reductase"/>
    <property type="match status" value="1"/>
</dbReference>
<feature type="region of interest" description="Disordered" evidence="5">
    <location>
        <begin position="1"/>
        <end position="28"/>
    </location>
</feature>
<evidence type="ECO:0000256" key="5">
    <source>
        <dbReference type="SAM" id="MobiDB-lite"/>
    </source>
</evidence>
<dbReference type="GO" id="GO:0005737">
    <property type="term" value="C:cytoplasm"/>
    <property type="evidence" value="ECO:0007669"/>
    <property type="project" value="TreeGrafter"/>
</dbReference>
<feature type="compositionally biased region" description="Basic and acidic residues" evidence="5">
    <location>
        <begin position="1"/>
        <end position="13"/>
    </location>
</feature>
<name>A0A4V2NLQ6_9GAMM</name>
<evidence type="ECO:0000313" key="7">
    <source>
        <dbReference type="EMBL" id="TCI10061.1"/>
    </source>
</evidence>
<protein>
    <recommendedName>
        <fullName evidence="2">peptide-methionine (R)-S-oxide reductase</fullName>
        <ecNumber evidence="2">1.8.4.12</ecNumber>
    </recommendedName>
</protein>
<comment type="similarity">
    <text evidence="1">Belongs to the MsrB Met sulfoxide reductase family.</text>
</comment>
<evidence type="ECO:0000256" key="4">
    <source>
        <dbReference type="ARBA" id="ARBA00048488"/>
    </source>
</evidence>
<dbReference type="InterPro" id="IPR011057">
    <property type="entry name" value="Mss4-like_sf"/>
</dbReference>
<organism evidence="7 8">
    <name type="scientific">Dyella soli</name>
    <dbReference type="NCBI Taxonomy" id="522319"/>
    <lineage>
        <taxon>Bacteria</taxon>
        <taxon>Pseudomonadati</taxon>
        <taxon>Pseudomonadota</taxon>
        <taxon>Gammaproteobacteria</taxon>
        <taxon>Lysobacterales</taxon>
        <taxon>Rhodanobacteraceae</taxon>
        <taxon>Dyella</taxon>
    </lineage>
</organism>
<evidence type="ECO:0000256" key="1">
    <source>
        <dbReference type="ARBA" id="ARBA00007174"/>
    </source>
</evidence>
<dbReference type="EMBL" id="SJTG01000002">
    <property type="protein sequence ID" value="TCI10061.1"/>
    <property type="molecule type" value="Genomic_DNA"/>
</dbReference>
<evidence type="ECO:0000259" key="6">
    <source>
        <dbReference type="PROSITE" id="PS51790"/>
    </source>
</evidence>
<proteinExistence type="inferred from homology"/>
<feature type="domain" description="MsrB" evidence="6">
    <location>
        <begin position="33"/>
        <end position="155"/>
    </location>
</feature>
<dbReference type="Proteomes" id="UP000291822">
    <property type="component" value="Unassembled WGS sequence"/>
</dbReference>
<dbReference type="SUPFAM" id="SSF51316">
    <property type="entry name" value="Mss4-like"/>
    <property type="match status" value="1"/>
</dbReference>
<dbReference type="GO" id="GO:0006979">
    <property type="term" value="P:response to oxidative stress"/>
    <property type="evidence" value="ECO:0007669"/>
    <property type="project" value="InterPro"/>
</dbReference>
<comment type="catalytic activity">
    <reaction evidence="4">
        <text>L-methionyl-[protein] + [thioredoxin]-disulfide + H2O = L-methionyl-(R)-S-oxide-[protein] + [thioredoxin]-dithiol</text>
        <dbReference type="Rhea" id="RHEA:24164"/>
        <dbReference type="Rhea" id="RHEA-COMP:10698"/>
        <dbReference type="Rhea" id="RHEA-COMP:10700"/>
        <dbReference type="Rhea" id="RHEA-COMP:12313"/>
        <dbReference type="Rhea" id="RHEA-COMP:12314"/>
        <dbReference type="ChEBI" id="CHEBI:15377"/>
        <dbReference type="ChEBI" id="CHEBI:16044"/>
        <dbReference type="ChEBI" id="CHEBI:29950"/>
        <dbReference type="ChEBI" id="CHEBI:45764"/>
        <dbReference type="ChEBI" id="CHEBI:50058"/>
        <dbReference type="EC" id="1.8.4.12"/>
    </reaction>
</comment>
<dbReference type="NCBIfam" id="TIGR00357">
    <property type="entry name" value="peptide-methionine (R)-S-oxide reductase MsrB"/>
    <property type="match status" value="1"/>
</dbReference>
<reference evidence="7 8" key="1">
    <citation type="submission" date="2019-02" db="EMBL/GenBank/DDBJ databases">
        <title>Dyella amyloliquefaciens sp. nov., isolated from forest soil.</title>
        <authorList>
            <person name="Gao Z.-H."/>
            <person name="Qiu L.-H."/>
        </authorList>
    </citation>
    <scope>NUCLEOTIDE SEQUENCE [LARGE SCALE GENOMIC DNA]</scope>
    <source>
        <strain evidence="7 8">KACC 12747</strain>
    </source>
</reference>